<proteinExistence type="predicted"/>
<organism evidence="3 4">
    <name type="scientific">Chloroflexus aggregans (strain MD-66 / DSM 9485)</name>
    <dbReference type="NCBI Taxonomy" id="326427"/>
    <lineage>
        <taxon>Bacteria</taxon>
        <taxon>Bacillati</taxon>
        <taxon>Chloroflexota</taxon>
        <taxon>Chloroflexia</taxon>
        <taxon>Chloroflexales</taxon>
        <taxon>Chloroflexineae</taxon>
        <taxon>Chloroflexaceae</taxon>
        <taxon>Chloroflexus</taxon>
    </lineage>
</organism>
<name>B8G3L4_CHLAD</name>
<reference evidence="3" key="1">
    <citation type="submission" date="2008-12" db="EMBL/GenBank/DDBJ databases">
        <title>Complete sequence of Chloroflexus aggregans DSM 9485.</title>
        <authorList>
            <consortium name="US DOE Joint Genome Institute"/>
            <person name="Lucas S."/>
            <person name="Copeland A."/>
            <person name="Lapidus A."/>
            <person name="Glavina del Rio T."/>
            <person name="Dalin E."/>
            <person name="Tice H."/>
            <person name="Pitluck S."/>
            <person name="Foster B."/>
            <person name="Larimer F."/>
            <person name="Land M."/>
            <person name="Hauser L."/>
            <person name="Kyrpides N."/>
            <person name="Mikhailova N."/>
            <person name="Bryant D."/>
            <person name="Richardson P."/>
        </authorList>
    </citation>
    <scope>NUCLEOTIDE SEQUENCE</scope>
    <source>
        <strain evidence="3">DSM 9485</strain>
    </source>
</reference>
<gene>
    <name evidence="3" type="ordered locus">Cagg_0455</name>
</gene>
<feature type="transmembrane region" description="Helical" evidence="2">
    <location>
        <begin position="43"/>
        <end position="63"/>
    </location>
</feature>
<keyword evidence="4" id="KW-1185">Reference proteome</keyword>
<evidence type="ECO:0000313" key="4">
    <source>
        <dbReference type="Proteomes" id="UP000002508"/>
    </source>
</evidence>
<sequence>MPQYKQYASNPPLQPTPPSTARLSGVSLARLPQQGVAKLMKRLVYTAIIRALIYASVGLSLHFKWKSDWKACQEWKVSKGAFV</sequence>
<evidence type="ECO:0000313" key="3">
    <source>
        <dbReference type="EMBL" id="ACL23397.1"/>
    </source>
</evidence>
<feature type="region of interest" description="Disordered" evidence="1">
    <location>
        <begin position="1"/>
        <end position="21"/>
    </location>
</feature>
<keyword evidence="2" id="KW-1133">Transmembrane helix</keyword>
<dbReference type="Proteomes" id="UP000002508">
    <property type="component" value="Chromosome"/>
</dbReference>
<dbReference type="KEGG" id="cag:Cagg_0455"/>
<evidence type="ECO:0000256" key="2">
    <source>
        <dbReference type="SAM" id="Phobius"/>
    </source>
</evidence>
<evidence type="ECO:0000256" key="1">
    <source>
        <dbReference type="SAM" id="MobiDB-lite"/>
    </source>
</evidence>
<feature type="compositionally biased region" description="Polar residues" evidence="1">
    <location>
        <begin position="1"/>
        <end position="11"/>
    </location>
</feature>
<keyword evidence="2" id="KW-0812">Transmembrane</keyword>
<keyword evidence="2" id="KW-0472">Membrane</keyword>
<accession>B8G3L4</accession>
<dbReference type="HOGENOM" id="CLU_2536470_0_0_0"/>
<protein>
    <submittedName>
        <fullName evidence="3">Uncharacterized protein</fullName>
    </submittedName>
</protein>
<dbReference type="EMBL" id="CP001337">
    <property type="protein sequence ID" value="ACL23397.1"/>
    <property type="molecule type" value="Genomic_DNA"/>
</dbReference>
<dbReference type="AlphaFoldDB" id="B8G3L4"/>